<dbReference type="PANTHER" id="PTHR45138:SF9">
    <property type="entry name" value="DIGUANYLATE CYCLASE DGCM-RELATED"/>
    <property type="match status" value="1"/>
</dbReference>
<dbReference type="EMBL" id="JBHRTS010000004">
    <property type="protein sequence ID" value="MFC3194420.1"/>
    <property type="molecule type" value="Genomic_DNA"/>
</dbReference>
<evidence type="ECO:0000256" key="2">
    <source>
        <dbReference type="ARBA" id="ARBA00034247"/>
    </source>
</evidence>
<dbReference type="InterPro" id="IPR011123">
    <property type="entry name" value="Y_Y_Y"/>
</dbReference>
<keyword evidence="3" id="KW-0472">Membrane</keyword>
<dbReference type="Gene3D" id="2.130.10.10">
    <property type="entry name" value="YVTN repeat-like/Quinoprotein amine dehydrogenase"/>
    <property type="match status" value="1"/>
</dbReference>
<comment type="caution">
    <text evidence="6">The sequence shown here is derived from an EMBL/GenBank/DDBJ whole genome shotgun (WGS) entry which is preliminary data.</text>
</comment>
<sequence>MLNYALIKPFIWALLGLYLIQSPAHATIVGTPPLTKINIPSEPYITFFDMAQDHNNVIYLTYDKGLKIFDGNRWDTVVIPNTILTRKLFVDEQGKVYVGGFNFFGYVNRNELGAYEFIDLTPTQNPTNFASIWSIASCQNLIYFKALNHIYQYDPKTGNISSWSFKGKLGDVICHQDQVLLQDRSVGLKYLADGLWVDSPIELEDNSLVYDFQVLDNQNIFIHSQSDNWRLIDGHEVKAIHFDAHMPPLGSFSNSLALANNQIIMGSKNGGLTFLDFNTFTAQSFQLSNDWISSIIKANDGGLLILSNFTIYHLTWPSPWRIQGPNSGLSSDIFDLAVWNDQLYATSRAGVFLELPQQQAGADKNFTTLDWTNQEAWKVYPLNDEEMLFAESHYAYLVTRDGKRTQLTDIIYPRDFLASKYHPDHIYMLTELDTRLLLREGGQWRDWVVAPGKPNSVIELSPDTLLITTIEGRFFKVVLNDELNAVEATVEMHHQAGMSAKEISQLQLYPGPNDSVIGITQEKYYQFAHNELQPNDLNGLQQLVAPKDISGMGTSPDGQVWAHSSTQLYLLNEKQQWEVIDATDYLQGGIYDVEFLADQVKISSNSVILSYLFNQRQVTGEVSGKMMITAASLMPKDGSNPVGFPVVNTSPFTMGADVGGLTIEWTFTDIKNLGATEYKYRLLGHNDQWSPFSQNTQANFLELPAGNYAFEVTAKDVNGSTHNSPQLTFNIEPPWYLTPLAKVAWLMCGLALLFSVFKLFLMWRERKHEEQKKALKAIINEKTHALKLANEALQDLAHKDPLTGLSNRLFLDQYINELIENQISRFSVIMMDMDHFKRYNDNKGHLAGDQLLEKFGQSLLTRIKRKQDLAARYGGEEFLIILPQTDQQHTLMAAENIRSHTENQPEKTTVSIGVAFADGNQPIRSAKDIFALIDQADKALYEAKTTGRNQVVVYSETKIAAD</sequence>
<dbReference type="SUPFAM" id="SSF50998">
    <property type="entry name" value="Quinoprotein alcohol dehydrogenase-like"/>
    <property type="match status" value="1"/>
</dbReference>
<feature type="transmembrane region" description="Helical" evidence="3">
    <location>
        <begin position="743"/>
        <end position="763"/>
    </location>
</feature>
<dbReference type="GO" id="GO:0052621">
    <property type="term" value="F:diguanylate cyclase activity"/>
    <property type="evidence" value="ECO:0007669"/>
    <property type="project" value="UniProtKB-EC"/>
</dbReference>
<evidence type="ECO:0000259" key="5">
    <source>
        <dbReference type="PROSITE" id="PS50887"/>
    </source>
</evidence>
<dbReference type="InterPro" id="IPR000160">
    <property type="entry name" value="GGDEF_dom"/>
</dbReference>
<feature type="chain" id="PRO_5046359040" description="diguanylate cyclase" evidence="4">
    <location>
        <begin position="27"/>
        <end position="962"/>
    </location>
</feature>
<dbReference type="Gene3D" id="2.60.40.10">
    <property type="entry name" value="Immunoglobulins"/>
    <property type="match status" value="1"/>
</dbReference>
<evidence type="ECO:0000256" key="4">
    <source>
        <dbReference type="SAM" id="SignalP"/>
    </source>
</evidence>
<dbReference type="InterPro" id="IPR043128">
    <property type="entry name" value="Rev_trsase/Diguanyl_cyclase"/>
</dbReference>
<protein>
    <recommendedName>
        <fullName evidence="1">diguanylate cyclase</fullName>
        <ecNumber evidence="1">2.7.7.65</ecNumber>
    </recommendedName>
</protein>
<dbReference type="CDD" id="cd01949">
    <property type="entry name" value="GGDEF"/>
    <property type="match status" value="1"/>
</dbReference>
<evidence type="ECO:0000313" key="6">
    <source>
        <dbReference type="EMBL" id="MFC3194420.1"/>
    </source>
</evidence>
<dbReference type="Pfam" id="PF07495">
    <property type="entry name" value="Y_Y_Y"/>
    <property type="match status" value="1"/>
</dbReference>
<keyword evidence="6" id="KW-0548">Nucleotidyltransferase</keyword>
<dbReference type="InterPro" id="IPR013783">
    <property type="entry name" value="Ig-like_fold"/>
</dbReference>
<dbReference type="InterPro" id="IPR050469">
    <property type="entry name" value="Diguanylate_Cyclase"/>
</dbReference>
<gene>
    <name evidence="6" type="ORF">ACFODZ_09225</name>
</gene>
<dbReference type="InterPro" id="IPR011047">
    <property type="entry name" value="Quinoprotein_ADH-like_sf"/>
</dbReference>
<dbReference type="NCBIfam" id="TIGR00254">
    <property type="entry name" value="GGDEF"/>
    <property type="match status" value="1"/>
</dbReference>
<dbReference type="PROSITE" id="PS50887">
    <property type="entry name" value="GGDEF"/>
    <property type="match status" value="1"/>
</dbReference>
<dbReference type="SMART" id="SM00267">
    <property type="entry name" value="GGDEF"/>
    <property type="match status" value="1"/>
</dbReference>
<accession>A0ABV7J8F8</accession>
<dbReference type="Gene3D" id="3.30.70.270">
    <property type="match status" value="1"/>
</dbReference>
<dbReference type="PANTHER" id="PTHR45138">
    <property type="entry name" value="REGULATORY COMPONENTS OF SENSORY TRANSDUCTION SYSTEM"/>
    <property type="match status" value="1"/>
</dbReference>
<proteinExistence type="predicted"/>
<dbReference type="InterPro" id="IPR015943">
    <property type="entry name" value="WD40/YVTN_repeat-like_dom_sf"/>
</dbReference>
<feature type="signal peptide" evidence="4">
    <location>
        <begin position="1"/>
        <end position="26"/>
    </location>
</feature>
<dbReference type="InterPro" id="IPR029787">
    <property type="entry name" value="Nucleotide_cyclase"/>
</dbReference>
<comment type="catalytic activity">
    <reaction evidence="2">
        <text>2 GTP = 3',3'-c-di-GMP + 2 diphosphate</text>
        <dbReference type="Rhea" id="RHEA:24898"/>
        <dbReference type="ChEBI" id="CHEBI:33019"/>
        <dbReference type="ChEBI" id="CHEBI:37565"/>
        <dbReference type="ChEBI" id="CHEBI:58805"/>
        <dbReference type="EC" id="2.7.7.65"/>
    </reaction>
</comment>
<evidence type="ECO:0000313" key="7">
    <source>
        <dbReference type="Proteomes" id="UP001595533"/>
    </source>
</evidence>
<evidence type="ECO:0000256" key="3">
    <source>
        <dbReference type="SAM" id="Phobius"/>
    </source>
</evidence>
<dbReference type="SUPFAM" id="SSF55073">
    <property type="entry name" value="Nucleotide cyclase"/>
    <property type="match status" value="1"/>
</dbReference>
<keyword evidence="3" id="KW-0812">Transmembrane</keyword>
<keyword evidence="6" id="KW-0808">Transferase</keyword>
<organism evidence="6 7">
    <name type="scientific">Marinicella sediminis</name>
    <dbReference type="NCBI Taxonomy" id="1792834"/>
    <lineage>
        <taxon>Bacteria</taxon>
        <taxon>Pseudomonadati</taxon>
        <taxon>Pseudomonadota</taxon>
        <taxon>Gammaproteobacteria</taxon>
        <taxon>Lysobacterales</taxon>
        <taxon>Marinicellaceae</taxon>
        <taxon>Marinicella</taxon>
    </lineage>
</organism>
<dbReference type="EC" id="2.7.7.65" evidence="1"/>
<dbReference type="Pfam" id="PF00990">
    <property type="entry name" value="GGDEF"/>
    <property type="match status" value="1"/>
</dbReference>
<name>A0ABV7J8F8_9GAMM</name>
<dbReference type="Proteomes" id="UP001595533">
    <property type="component" value="Unassembled WGS sequence"/>
</dbReference>
<keyword evidence="3" id="KW-1133">Transmembrane helix</keyword>
<feature type="domain" description="GGDEF" evidence="5">
    <location>
        <begin position="824"/>
        <end position="956"/>
    </location>
</feature>
<keyword evidence="4" id="KW-0732">Signal</keyword>
<keyword evidence="7" id="KW-1185">Reference proteome</keyword>
<dbReference type="RefSeq" id="WP_077411129.1">
    <property type="nucleotide sequence ID" value="NZ_JBHRTS010000004.1"/>
</dbReference>
<evidence type="ECO:0000256" key="1">
    <source>
        <dbReference type="ARBA" id="ARBA00012528"/>
    </source>
</evidence>
<reference evidence="7" key="1">
    <citation type="journal article" date="2019" name="Int. J. Syst. Evol. Microbiol.">
        <title>The Global Catalogue of Microorganisms (GCM) 10K type strain sequencing project: providing services to taxonomists for standard genome sequencing and annotation.</title>
        <authorList>
            <consortium name="The Broad Institute Genomics Platform"/>
            <consortium name="The Broad Institute Genome Sequencing Center for Infectious Disease"/>
            <person name="Wu L."/>
            <person name="Ma J."/>
        </authorList>
    </citation>
    <scope>NUCLEOTIDE SEQUENCE [LARGE SCALE GENOMIC DNA]</scope>
    <source>
        <strain evidence="7">KCTC 42953</strain>
    </source>
</reference>